<dbReference type="EMBL" id="MCGN01000004">
    <property type="protein sequence ID" value="ORY97386.1"/>
    <property type="molecule type" value="Genomic_DNA"/>
</dbReference>
<dbReference type="PANTHER" id="PTHR28674">
    <property type="entry name" value="SIMILAR TO DNA SEGMENT, CHR 10, WAYNE STATE UNIVERSITY 102,-EXPRESSED"/>
    <property type="match status" value="1"/>
</dbReference>
<reference evidence="2 3" key="1">
    <citation type="submission" date="2016-07" db="EMBL/GenBank/DDBJ databases">
        <title>Pervasive Adenine N6-methylation of Active Genes in Fungi.</title>
        <authorList>
            <consortium name="DOE Joint Genome Institute"/>
            <person name="Mondo S.J."/>
            <person name="Dannebaum R.O."/>
            <person name="Kuo R.C."/>
            <person name="Labutti K."/>
            <person name="Haridas S."/>
            <person name="Kuo A."/>
            <person name="Salamov A."/>
            <person name="Ahrendt S.R."/>
            <person name="Lipzen A."/>
            <person name="Sullivan W."/>
            <person name="Andreopoulos W.B."/>
            <person name="Clum A."/>
            <person name="Lindquist E."/>
            <person name="Daum C."/>
            <person name="Ramamoorthy G.K."/>
            <person name="Gryganskyi A."/>
            <person name="Culley D."/>
            <person name="Magnuson J.K."/>
            <person name="James T.Y."/>
            <person name="O'Malley M.A."/>
            <person name="Stajich J.E."/>
            <person name="Spatafora J.W."/>
            <person name="Visel A."/>
            <person name="Grigoriev I.V."/>
        </authorList>
    </citation>
    <scope>NUCLEOTIDE SEQUENCE [LARGE SCALE GENOMIC DNA]</scope>
    <source>
        <strain evidence="2 3">NRRL 2496</strain>
    </source>
</reference>
<feature type="compositionally biased region" description="Acidic residues" evidence="1">
    <location>
        <begin position="122"/>
        <end position="134"/>
    </location>
</feature>
<dbReference type="InParanoid" id="A0A1X2HG01"/>
<feature type="region of interest" description="Disordered" evidence="1">
    <location>
        <begin position="25"/>
        <end position="52"/>
    </location>
</feature>
<protein>
    <submittedName>
        <fullName evidence="2">Uncharacterized protein</fullName>
    </submittedName>
</protein>
<dbReference type="STRING" id="13706.A0A1X2HG01"/>
<dbReference type="InterPro" id="IPR027921">
    <property type="entry name" value="NOPCHAP1"/>
</dbReference>
<feature type="compositionally biased region" description="Basic and acidic residues" evidence="1">
    <location>
        <begin position="152"/>
        <end position="165"/>
    </location>
</feature>
<gene>
    <name evidence="2" type="ORF">BCR43DRAFT_489686</name>
</gene>
<accession>A0A1X2HG01</accession>
<evidence type="ECO:0000313" key="3">
    <source>
        <dbReference type="Proteomes" id="UP000242180"/>
    </source>
</evidence>
<dbReference type="GO" id="GO:0000492">
    <property type="term" value="P:box C/D snoRNP assembly"/>
    <property type="evidence" value="ECO:0007669"/>
    <property type="project" value="InterPro"/>
</dbReference>
<name>A0A1X2HG01_SYNRA</name>
<organism evidence="2 3">
    <name type="scientific">Syncephalastrum racemosum</name>
    <name type="common">Filamentous fungus</name>
    <dbReference type="NCBI Taxonomy" id="13706"/>
    <lineage>
        <taxon>Eukaryota</taxon>
        <taxon>Fungi</taxon>
        <taxon>Fungi incertae sedis</taxon>
        <taxon>Mucoromycota</taxon>
        <taxon>Mucoromycotina</taxon>
        <taxon>Mucoromycetes</taxon>
        <taxon>Mucorales</taxon>
        <taxon>Syncephalastraceae</taxon>
        <taxon>Syncephalastrum</taxon>
    </lineage>
</organism>
<evidence type="ECO:0000313" key="2">
    <source>
        <dbReference type="EMBL" id="ORY97386.1"/>
    </source>
</evidence>
<dbReference type="AlphaFoldDB" id="A0A1X2HG01"/>
<dbReference type="OMA" id="DRNKQTH"/>
<feature type="region of interest" description="Disordered" evidence="1">
    <location>
        <begin position="101"/>
        <end position="165"/>
    </location>
</feature>
<dbReference type="Pfam" id="PF15370">
    <property type="entry name" value="NOPCHAP1"/>
    <property type="match status" value="1"/>
</dbReference>
<dbReference type="GO" id="GO:0062064">
    <property type="term" value="F:box C/D methylation guide snoRNP complex binding"/>
    <property type="evidence" value="ECO:0007669"/>
    <property type="project" value="TreeGrafter"/>
</dbReference>
<dbReference type="OrthoDB" id="1112980at2759"/>
<sequence length="165" mass="18462">MDHNSPNSSDLLDFPGRDQILANLLAGQREPEENNTREQDEQVPRKKPKMFKVQPNSDILSRVQAFLPQMQQANQSLERADPAALDIENVDEDEEQYIEMNLGLGVLEEKKKKGTGSSSDSSDNEDENDAEDDIIIPSGSKPASKPNIQLLNEEKAKDEDGQEKE</sequence>
<dbReference type="Proteomes" id="UP000242180">
    <property type="component" value="Unassembled WGS sequence"/>
</dbReference>
<comment type="caution">
    <text evidence="2">The sequence shown here is derived from an EMBL/GenBank/DDBJ whole genome shotgun (WGS) entry which is preliminary data.</text>
</comment>
<evidence type="ECO:0000256" key="1">
    <source>
        <dbReference type="SAM" id="MobiDB-lite"/>
    </source>
</evidence>
<feature type="compositionally biased region" description="Basic and acidic residues" evidence="1">
    <location>
        <begin position="29"/>
        <end position="44"/>
    </location>
</feature>
<proteinExistence type="predicted"/>
<keyword evidence="3" id="KW-1185">Reference proteome</keyword>
<dbReference type="PANTHER" id="PTHR28674:SF1">
    <property type="entry name" value="NOP PROTEIN CHAPERONE 1"/>
    <property type="match status" value="1"/>
</dbReference>